<comment type="similarity">
    <text evidence="1 2">Belongs to the anti-sigma-factor antagonist family.</text>
</comment>
<dbReference type="InterPro" id="IPR036513">
    <property type="entry name" value="STAS_dom_sf"/>
</dbReference>
<evidence type="ECO:0000256" key="1">
    <source>
        <dbReference type="ARBA" id="ARBA00009013"/>
    </source>
</evidence>
<dbReference type="SUPFAM" id="SSF52091">
    <property type="entry name" value="SpoIIaa-like"/>
    <property type="match status" value="1"/>
</dbReference>
<dbReference type="Gene3D" id="3.30.750.24">
    <property type="entry name" value="STAS domain"/>
    <property type="match status" value="1"/>
</dbReference>
<dbReference type="InterPro" id="IPR002645">
    <property type="entry name" value="STAS_dom"/>
</dbReference>
<dbReference type="EMBL" id="JACHIU010000001">
    <property type="protein sequence ID" value="MBB6471750.1"/>
    <property type="molecule type" value="Genomic_DNA"/>
</dbReference>
<dbReference type="RefSeq" id="WP_343072510.1">
    <property type="nucleotide sequence ID" value="NZ_BAAALO010000025.1"/>
</dbReference>
<evidence type="ECO:0000256" key="2">
    <source>
        <dbReference type="RuleBase" id="RU003749"/>
    </source>
</evidence>
<dbReference type="Proteomes" id="UP000555564">
    <property type="component" value="Unassembled WGS sequence"/>
</dbReference>
<comment type="caution">
    <text evidence="4">The sequence shown here is derived from an EMBL/GenBank/DDBJ whole genome shotgun (WGS) entry which is preliminary data.</text>
</comment>
<name>A0A7X0IAQ6_9ACTN</name>
<sequence>MVVGIAGELDMNAVPRLRAELDTALDGERPPRLVLDLTETTFCDSLGLGLLVGTLTRVRDAGGDLALVVANGMISRLLTITNLDHHFATFPTVGEAVTAIAPHDRGTE</sequence>
<organism evidence="4 5">
    <name type="scientific">Sphaerisporangium rubeum</name>
    <dbReference type="NCBI Taxonomy" id="321317"/>
    <lineage>
        <taxon>Bacteria</taxon>
        <taxon>Bacillati</taxon>
        <taxon>Actinomycetota</taxon>
        <taxon>Actinomycetes</taxon>
        <taxon>Streptosporangiales</taxon>
        <taxon>Streptosporangiaceae</taxon>
        <taxon>Sphaerisporangium</taxon>
    </lineage>
</organism>
<protein>
    <recommendedName>
        <fullName evidence="2">Anti-sigma factor antagonist</fullName>
    </recommendedName>
</protein>
<dbReference type="PANTHER" id="PTHR33495">
    <property type="entry name" value="ANTI-SIGMA FACTOR ANTAGONIST TM_1081-RELATED-RELATED"/>
    <property type="match status" value="1"/>
</dbReference>
<dbReference type="CDD" id="cd07043">
    <property type="entry name" value="STAS_anti-anti-sigma_factors"/>
    <property type="match status" value="1"/>
</dbReference>
<dbReference type="AlphaFoldDB" id="A0A7X0IAQ6"/>
<reference evidence="4 5" key="1">
    <citation type="submission" date="2020-08" db="EMBL/GenBank/DDBJ databases">
        <title>Sequencing the genomes of 1000 actinobacteria strains.</title>
        <authorList>
            <person name="Klenk H.-P."/>
        </authorList>
    </citation>
    <scope>NUCLEOTIDE SEQUENCE [LARGE SCALE GENOMIC DNA]</scope>
    <source>
        <strain evidence="4 5">DSM 44936</strain>
    </source>
</reference>
<proteinExistence type="inferred from homology"/>
<feature type="domain" description="STAS" evidence="3">
    <location>
        <begin position="1"/>
        <end position="100"/>
    </location>
</feature>
<dbReference type="NCBIfam" id="TIGR00377">
    <property type="entry name" value="ant_ant_sig"/>
    <property type="match status" value="1"/>
</dbReference>
<dbReference type="PROSITE" id="PS50801">
    <property type="entry name" value="STAS"/>
    <property type="match status" value="1"/>
</dbReference>
<dbReference type="GO" id="GO:0043856">
    <property type="term" value="F:anti-sigma factor antagonist activity"/>
    <property type="evidence" value="ECO:0007669"/>
    <property type="project" value="InterPro"/>
</dbReference>
<dbReference type="PANTHER" id="PTHR33495:SF2">
    <property type="entry name" value="ANTI-SIGMA FACTOR ANTAGONIST TM_1081-RELATED"/>
    <property type="match status" value="1"/>
</dbReference>
<evidence type="ECO:0000259" key="3">
    <source>
        <dbReference type="PROSITE" id="PS50801"/>
    </source>
</evidence>
<keyword evidence="5" id="KW-1185">Reference proteome</keyword>
<dbReference type="InterPro" id="IPR003658">
    <property type="entry name" value="Anti-sigma_ant"/>
</dbReference>
<evidence type="ECO:0000313" key="4">
    <source>
        <dbReference type="EMBL" id="MBB6471750.1"/>
    </source>
</evidence>
<gene>
    <name evidence="4" type="ORF">BJ992_001181</name>
</gene>
<dbReference type="Pfam" id="PF01740">
    <property type="entry name" value="STAS"/>
    <property type="match status" value="1"/>
</dbReference>
<evidence type="ECO:0000313" key="5">
    <source>
        <dbReference type="Proteomes" id="UP000555564"/>
    </source>
</evidence>
<accession>A0A7X0IAQ6</accession>